<evidence type="ECO:0000256" key="1">
    <source>
        <dbReference type="SAM" id="Phobius"/>
    </source>
</evidence>
<reference evidence="2 3" key="1">
    <citation type="submission" date="2018-07" db="EMBL/GenBank/DDBJ databases">
        <title>Erythrobacter nanhaiensis sp. nov., a novel member of the genus Erythrobacter isolated from the South China Sea.</title>
        <authorList>
            <person name="Chen X."/>
            <person name="Liu J."/>
        </authorList>
    </citation>
    <scope>NUCLEOTIDE SEQUENCE [LARGE SCALE GENOMIC DNA]</scope>
    <source>
        <strain evidence="2 3">S-5</strain>
    </source>
</reference>
<proteinExistence type="predicted"/>
<keyword evidence="3" id="KW-1185">Reference proteome</keyword>
<dbReference type="Proteomes" id="UP000254101">
    <property type="component" value="Unassembled WGS sequence"/>
</dbReference>
<feature type="non-terminal residue" evidence="2">
    <location>
        <position position="1"/>
    </location>
</feature>
<name>A0A395LFU6_9SPHN</name>
<keyword evidence="1" id="KW-0812">Transmembrane</keyword>
<comment type="caution">
    <text evidence="2">The sequence shown here is derived from an EMBL/GenBank/DDBJ whole genome shotgun (WGS) entry which is preliminary data.</text>
</comment>
<evidence type="ECO:0000313" key="2">
    <source>
        <dbReference type="EMBL" id="RDS75658.1"/>
    </source>
</evidence>
<evidence type="ECO:0000313" key="3">
    <source>
        <dbReference type="Proteomes" id="UP000254101"/>
    </source>
</evidence>
<keyword evidence="1" id="KW-0472">Membrane</keyword>
<accession>A0A395LFU6</accession>
<dbReference type="EMBL" id="QRBB01000005">
    <property type="protein sequence ID" value="RDS75658.1"/>
    <property type="molecule type" value="Genomic_DNA"/>
</dbReference>
<feature type="transmembrane region" description="Helical" evidence="1">
    <location>
        <begin position="12"/>
        <end position="29"/>
    </location>
</feature>
<protein>
    <submittedName>
        <fullName evidence="2">Glucose/galactose MFS transporter</fullName>
    </submittedName>
</protein>
<keyword evidence="1" id="KW-1133">Transmembrane helix</keyword>
<sequence>GLLADMYGLQNSFWLIVACEVYVLWYALYGSKPTQVNADPDLAAAS</sequence>
<dbReference type="AlphaFoldDB" id="A0A395LFU6"/>
<gene>
    <name evidence="2" type="ORF">DL238_15775</name>
</gene>
<organism evidence="2 3">
    <name type="scientific">Alteriqipengyuania lutimaris</name>
    <dbReference type="NCBI Taxonomy" id="1538146"/>
    <lineage>
        <taxon>Bacteria</taxon>
        <taxon>Pseudomonadati</taxon>
        <taxon>Pseudomonadota</taxon>
        <taxon>Alphaproteobacteria</taxon>
        <taxon>Sphingomonadales</taxon>
        <taxon>Erythrobacteraceae</taxon>
        <taxon>Alteriqipengyuania</taxon>
    </lineage>
</organism>